<feature type="domain" description="Rhodopsin" evidence="8">
    <location>
        <begin position="49"/>
        <end position="295"/>
    </location>
</feature>
<evidence type="ECO:0000256" key="5">
    <source>
        <dbReference type="ARBA" id="ARBA00038359"/>
    </source>
</evidence>
<dbReference type="RefSeq" id="XP_070918549.1">
    <property type="nucleotide sequence ID" value="XM_071062448.1"/>
</dbReference>
<dbReference type="GeneID" id="98177771"/>
<accession>A0ABQ0GGD4</accession>
<dbReference type="Proteomes" id="UP001628179">
    <property type="component" value="Unassembled WGS sequence"/>
</dbReference>
<dbReference type="PANTHER" id="PTHR33048:SF162">
    <property type="entry name" value="SATRATOXIN BIOSYNTHESIS SC1 CLUSTER PROTEIN 4"/>
    <property type="match status" value="1"/>
</dbReference>
<evidence type="ECO:0000313" key="10">
    <source>
        <dbReference type="Proteomes" id="UP001628179"/>
    </source>
</evidence>
<keyword evidence="2 7" id="KW-0812">Transmembrane</keyword>
<keyword evidence="3 7" id="KW-1133">Transmembrane helix</keyword>
<feature type="region of interest" description="Disordered" evidence="6">
    <location>
        <begin position="367"/>
        <end position="387"/>
    </location>
</feature>
<evidence type="ECO:0000313" key="9">
    <source>
        <dbReference type="EMBL" id="GAB1316818.1"/>
    </source>
</evidence>
<feature type="transmembrane region" description="Helical" evidence="7">
    <location>
        <begin position="200"/>
        <end position="222"/>
    </location>
</feature>
<feature type="compositionally biased region" description="Acidic residues" evidence="6">
    <location>
        <begin position="367"/>
        <end position="378"/>
    </location>
</feature>
<evidence type="ECO:0000256" key="1">
    <source>
        <dbReference type="ARBA" id="ARBA00004141"/>
    </source>
</evidence>
<dbReference type="Pfam" id="PF20684">
    <property type="entry name" value="Fung_rhodopsin"/>
    <property type="match status" value="1"/>
</dbReference>
<evidence type="ECO:0000256" key="3">
    <source>
        <dbReference type="ARBA" id="ARBA00022989"/>
    </source>
</evidence>
<reference evidence="9 10" key="1">
    <citation type="submission" date="2024-09" db="EMBL/GenBank/DDBJ databases">
        <title>Itraconazole resistance in Madurella fahalii resulting from another homologue of gene encoding cytochrome P450 14-alpha sterol demethylase (CYP51).</title>
        <authorList>
            <person name="Yoshioka I."/>
            <person name="Fahal A.H."/>
            <person name="Kaneko S."/>
            <person name="Yaguchi T."/>
        </authorList>
    </citation>
    <scope>NUCLEOTIDE SEQUENCE [LARGE SCALE GENOMIC DNA]</scope>
    <source>
        <strain evidence="9 10">IFM 68171</strain>
    </source>
</reference>
<evidence type="ECO:0000256" key="6">
    <source>
        <dbReference type="SAM" id="MobiDB-lite"/>
    </source>
</evidence>
<keyword evidence="4 7" id="KW-0472">Membrane</keyword>
<feature type="transmembrane region" description="Helical" evidence="7">
    <location>
        <begin position="120"/>
        <end position="140"/>
    </location>
</feature>
<dbReference type="PANTHER" id="PTHR33048">
    <property type="entry name" value="PTH11-LIKE INTEGRAL MEMBRANE PROTEIN (AFU_ORTHOLOGUE AFUA_5G11245)"/>
    <property type="match status" value="1"/>
</dbReference>
<protein>
    <submittedName>
        <fullName evidence="9">Rhodopsin domain-containing protein</fullName>
    </submittedName>
</protein>
<organism evidence="9 10">
    <name type="scientific">Madurella fahalii</name>
    <dbReference type="NCBI Taxonomy" id="1157608"/>
    <lineage>
        <taxon>Eukaryota</taxon>
        <taxon>Fungi</taxon>
        <taxon>Dikarya</taxon>
        <taxon>Ascomycota</taxon>
        <taxon>Pezizomycotina</taxon>
        <taxon>Sordariomycetes</taxon>
        <taxon>Sordariomycetidae</taxon>
        <taxon>Sordariales</taxon>
        <taxon>Sordariales incertae sedis</taxon>
        <taxon>Madurella</taxon>
    </lineage>
</organism>
<gene>
    <name evidence="9" type="ORF">MFIFM68171_07028</name>
</gene>
<evidence type="ECO:0000256" key="4">
    <source>
        <dbReference type="ARBA" id="ARBA00023136"/>
    </source>
</evidence>
<sequence length="387" mass="42919">MSETAAAYILAFTANPYAPLPGAAQSIGETGLLAIVWVFFSTATIFVALRLTVRFRQNRSFLFDDYWIMFAWLCLLTMAILQTEQMPSLWYITYLGAGRITPDEDTIPRTEQLSRWQFPIIKLFWTVLWSVKASFMAVFFRFVKPFPILRRLWYCAAIFAFLAYVGCWLASSLTCSPPSDYFKAGACSSPHEIWMQKFNVIYSTTVDVTSDLIIMALPIAILPSLQLDFRRKMGLGIAFSLGAIIISVAIVRMTQVISATGGTVDLIGLATWGAIETSTAVIVGSLPPLKALLSRSVKKYSSRNKSRYATGMTHQAAGANSHGDYGPHSVSRTVMVAESIPLDDMHTSNQKNGGIYIQRTYETTVEFDEASSRDDDEVGIVNKGHAL</sequence>
<feature type="transmembrane region" description="Helical" evidence="7">
    <location>
        <begin position="34"/>
        <end position="53"/>
    </location>
</feature>
<evidence type="ECO:0000259" key="8">
    <source>
        <dbReference type="Pfam" id="PF20684"/>
    </source>
</evidence>
<evidence type="ECO:0000256" key="2">
    <source>
        <dbReference type="ARBA" id="ARBA00022692"/>
    </source>
</evidence>
<evidence type="ECO:0000256" key="7">
    <source>
        <dbReference type="SAM" id="Phobius"/>
    </source>
</evidence>
<dbReference type="InterPro" id="IPR052337">
    <property type="entry name" value="SAT4-like"/>
</dbReference>
<dbReference type="EMBL" id="BAAFSV010000004">
    <property type="protein sequence ID" value="GAB1316818.1"/>
    <property type="molecule type" value="Genomic_DNA"/>
</dbReference>
<feature type="transmembrane region" description="Helical" evidence="7">
    <location>
        <begin position="266"/>
        <end position="289"/>
    </location>
</feature>
<comment type="subcellular location">
    <subcellularLocation>
        <location evidence="1">Membrane</location>
        <topology evidence="1">Multi-pass membrane protein</topology>
    </subcellularLocation>
</comment>
<feature type="transmembrane region" description="Helical" evidence="7">
    <location>
        <begin position="152"/>
        <end position="171"/>
    </location>
</feature>
<dbReference type="InterPro" id="IPR049326">
    <property type="entry name" value="Rhodopsin_dom_fungi"/>
</dbReference>
<name>A0ABQ0GGD4_9PEZI</name>
<feature type="transmembrane region" description="Helical" evidence="7">
    <location>
        <begin position="234"/>
        <end position="254"/>
    </location>
</feature>
<comment type="caution">
    <text evidence="9">The sequence shown here is derived from an EMBL/GenBank/DDBJ whole genome shotgun (WGS) entry which is preliminary data.</text>
</comment>
<feature type="transmembrane region" description="Helical" evidence="7">
    <location>
        <begin position="65"/>
        <end position="81"/>
    </location>
</feature>
<comment type="similarity">
    <text evidence="5">Belongs to the SAT4 family.</text>
</comment>
<proteinExistence type="inferred from homology"/>
<keyword evidence="10" id="KW-1185">Reference proteome</keyword>